<feature type="transmembrane region" description="Helical" evidence="1">
    <location>
        <begin position="42"/>
        <end position="65"/>
    </location>
</feature>
<sequence length="211" mass="24895">MTNELERKREWKGLIFFVFFVYGIWTVYSLAMIFLFLDQKSFVWILHNYGVSQIVFTGLPIFYYLKFIEKVDINYLKFNNINKRGLIVLVTFIAIEFAIHLIRINREQMVNYGSFIFLNQWTKGIIISSLMDEILYRGVILQKLMKLMPFWIANIVVTLVEIALYRPGNAIVWLDNFIGGIMFGYVFKKSNSLWGAILAHAAFNFINIYIH</sequence>
<dbReference type="InterPro" id="IPR003675">
    <property type="entry name" value="Rce1/LyrA-like_dom"/>
</dbReference>
<dbReference type="GO" id="GO:0006508">
    <property type="term" value="P:proteolysis"/>
    <property type="evidence" value="ECO:0007669"/>
    <property type="project" value="UniProtKB-KW"/>
</dbReference>
<dbReference type="Proteomes" id="UP000322917">
    <property type="component" value="Unassembled WGS sequence"/>
</dbReference>
<dbReference type="OrthoDB" id="9782250at2"/>
<dbReference type="GO" id="GO:0080120">
    <property type="term" value="P:CAAX-box protein maturation"/>
    <property type="evidence" value="ECO:0007669"/>
    <property type="project" value="UniProtKB-ARBA"/>
</dbReference>
<dbReference type="RefSeq" id="WP_149735092.1">
    <property type="nucleotide sequence ID" value="NZ_FQZD01000018.1"/>
</dbReference>
<feature type="transmembrane region" description="Helical" evidence="1">
    <location>
        <begin position="86"/>
        <end position="104"/>
    </location>
</feature>
<proteinExistence type="predicted"/>
<keyword evidence="3" id="KW-0645">Protease</keyword>
<reference evidence="3 4" key="1">
    <citation type="submission" date="2016-11" db="EMBL/GenBank/DDBJ databases">
        <authorList>
            <person name="Varghese N."/>
            <person name="Submissions S."/>
        </authorList>
    </citation>
    <scope>NUCLEOTIDE SEQUENCE [LARGE SCALE GENOMIC DNA]</scope>
    <source>
        <strain evidence="3 4">DSM 15287</strain>
    </source>
</reference>
<evidence type="ECO:0000256" key="1">
    <source>
        <dbReference type="SAM" id="Phobius"/>
    </source>
</evidence>
<gene>
    <name evidence="3" type="ORF">SAMN02745170_02368</name>
</gene>
<keyword evidence="4" id="KW-1185">Reference proteome</keyword>
<protein>
    <submittedName>
        <fullName evidence="3">CAAX protease self-immunity</fullName>
    </submittedName>
</protein>
<name>A0A1M6INU5_9FIRM</name>
<feature type="transmembrane region" description="Helical" evidence="1">
    <location>
        <begin position="193"/>
        <end position="210"/>
    </location>
</feature>
<accession>A0A1M6INU5</accession>
<dbReference type="GO" id="GO:0004175">
    <property type="term" value="F:endopeptidase activity"/>
    <property type="evidence" value="ECO:0007669"/>
    <property type="project" value="UniProtKB-ARBA"/>
</dbReference>
<feature type="domain" description="CAAX prenyl protease 2/Lysostaphin resistance protein A-like" evidence="2">
    <location>
        <begin position="124"/>
        <end position="206"/>
    </location>
</feature>
<keyword evidence="1" id="KW-1133">Transmembrane helix</keyword>
<dbReference type="EMBL" id="FQZD01000018">
    <property type="protein sequence ID" value="SHJ36019.1"/>
    <property type="molecule type" value="Genomic_DNA"/>
</dbReference>
<evidence type="ECO:0000313" key="4">
    <source>
        <dbReference type="Proteomes" id="UP000322917"/>
    </source>
</evidence>
<evidence type="ECO:0000259" key="2">
    <source>
        <dbReference type="Pfam" id="PF02517"/>
    </source>
</evidence>
<keyword evidence="1" id="KW-0472">Membrane</keyword>
<feature type="transmembrane region" description="Helical" evidence="1">
    <location>
        <begin position="147"/>
        <end position="164"/>
    </location>
</feature>
<evidence type="ECO:0000313" key="3">
    <source>
        <dbReference type="EMBL" id="SHJ36019.1"/>
    </source>
</evidence>
<dbReference type="Pfam" id="PF02517">
    <property type="entry name" value="Rce1-like"/>
    <property type="match status" value="1"/>
</dbReference>
<organism evidence="3 4">
    <name type="scientific">Propionispora hippei DSM 15287</name>
    <dbReference type="NCBI Taxonomy" id="1123003"/>
    <lineage>
        <taxon>Bacteria</taxon>
        <taxon>Bacillati</taxon>
        <taxon>Bacillota</taxon>
        <taxon>Negativicutes</taxon>
        <taxon>Selenomonadales</taxon>
        <taxon>Sporomusaceae</taxon>
        <taxon>Propionispora</taxon>
    </lineage>
</organism>
<keyword evidence="1" id="KW-0812">Transmembrane</keyword>
<keyword evidence="3" id="KW-0378">Hydrolase</keyword>
<dbReference type="AlphaFoldDB" id="A0A1M6INU5"/>
<feature type="transmembrane region" description="Helical" evidence="1">
    <location>
        <begin position="14"/>
        <end position="36"/>
    </location>
</feature>
<feature type="transmembrane region" description="Helical" evidence="1">
    <location>
        <begin position="170"/>
        <end position="186"/>
    </location>
</feature>